<dbReference type="EMBL" id="CATNWA010019268">
    <property type="protein sequence ID" value="CAI9612278.1"/>
    <property type="molecule type" value="Genomic_DNA"/>
</dbReference>
<proteinExistence type="predicted"/>
<gene>
    <name evidence="1" type="ORF">SPARVUS_LOCUS14679240</name>
</gene>
<sequence length="84" mass="9822">MPASVFWVLFPATTGRMGDGTRRKFKNVKNNVILCDFSVSNHFTYILSRVLCPVPCLHFYHSFCLETEKSPWRPKRVLLGQKRF</sequence>
<dbReference type="Proteomes" id="UP001162483">
    <property type="component" value="Unassembled WGS sequence"/>
</dbReference>
<comment type="caution">
    <text evidence="1">The sequence shown here is derived from an EMBL/GenBank/DDBJ whole genome shotgun (WGS) entry which is preliminary data.</text>
</comment>
<organism evidence="1 2">
    <name type="scientific">Staurois parvus</name>
    <dbReference type="NCBI Taxonomy" id="386267"/>
    <lineage>
        <taxon>Eukaryota</taxon>
        <taxon>Metazoa</taxon>
        <taxon>Chordata</taxon>
        <taxon>Craniata</taxon>
        <taxon>Vertebrata</taxon>
        <taxon>Euteleostomi</taxon>
        <taxon>Amphibia</taxon>
        <taxon>Batrachia</taxon>
        <taxon>Anura</taxon>
        <taxon>Neobatrachia</taxon>
        <taxon>Ranoidea</taxon>
        <taxon>Ranidae</taxon>
        <taxon>Staurois</taxon>
    </lineage>
</organism>
<evidence type="ECO:0008006" key="3">
    <source>
        <dbReference type="Google" id="ProtNLM"/>
    </source>
</evidence>
<accession>A0ABN9GUQ6</accession>
<evidence type="ECO:0000313" key="2">
    <source>
        <dbReference type="Proteomes" id="UP001162483"/>
    </source>
</evidence>
<name>A0ABN9GUQ6_9NEOB</name>
<reference evidence="1" key="1">
    <citation type="submission" date="2023-05" db="EMBL/GenBank/DDBJ databases">
        <authorList>
            <person name="Stuckert A."/>
        </authorList>
    </citation>
    <scope>NUCLEOTIDE SEQUENCE</scope>
</reference>
<protein>
    <recommendedName>
        <fullName evidence="3">Secreted protein</fullName>
    </recommendedName>
</protein>
<evidence type="ECO:0000313" key="1">
    <source>
        <dbReference type="EMBL" id="CAI9612278.1"/>
    </source>
</evidence>
<keyword evidence="2" id="KW-1185">Reference proteome</keyword>